<sequence>MVKDILARIALADVLHLRDARILRQCRIMRSNARIIVCYVCFPDFMKWVGFFSTINILVCLIWTIMVPKHFLWF</sequence>
<keyword evidence="3" id="KW-1185">Reference proteome</keyword>
<keyword evidence="1" id="KW-0472">Membrane</keyword>
<evidence type="ECO:0000313" key="3">
    <source>
        <dbReference type="Proteomes" id="UP000215914"/>
    </source>
</evidence>
<evidence type="ECO:0000313" key="2">
    <source>
        <dbReference type="EMBL" id="KAF5807383.1"/>
    </source>
</evidence>
<dbReference type="AlphaFoldDB" id="A0A9K3NQ53"/>
<feature type="transmembrane region" description="Helical" evidence="1">
    <location>
        <begin position="48"/>
        <end position="67"/>
    </location>
</feature>
<reference evidence="2" key="1">
    <citation type="journal article" date="2017" name="Nature">
        <title>The sunflower genome provides insights into oil metabolism, flowering and Asterid evolution.</title>
        <authorList>
            <person name="Badouin H."/>
            <person name="Gouzy J."/>
            <person name="Grassa C.J."/>
            <person name="Murat F."/>
            <person name="Staton S.E."/>
            <person name="Cottret L."/>
            <person name="Lelandais-Briere C."/>
            <person name="Owens G.L."/>
            <person name="Carrere S."/>
            <person name="Mayjonade B."/>
            <person name="Legrand L."/>
            <person name="Gill N."/>
            <person name="Kane N.C."/>
            <person name="Bowers J.E."/>
            <person name="Hubner S."/>
            <person name="Bellec A."/>
            <person name="Berard A."/>
            <person name="Berges H."/>
            <person name="Blanchet N."/>
            <person name="Boniface M.C."/>
            <person name="Brunel D."/>
            <person name="Catrice O."/>
            <person name="Chaidir N."/>
            <person name="Claudel C."/>
            <person name="Donnadieu C."/>
            <person name="Faraut T."/>
            <person name="Fievet G."/>
            <person name="Helmstetter N."/>
            <person name="King M."/>
            <person name="Knapp S.J."/>
            <person name="Lai Z."/>
            <person name="Le Paslier M.C."/>
            <person name="Lippi Y."/>
            <person name="Lorenzon L."/>
            <person name="Mandel J.R."/>
            <person name="Marage G."/>
            <person name="Marchand G."/>
            <person name="Marquand E."/>
            <person name="Bret-Mestries E."/>
            <person name="Morien E."/>
            <person name="Nambeesan S."/>
            <person name="Nguyen T."/>
            <person name="Pegot-Espagnet P."/>
            <person name="Pouilly N."/>
            <person name="Raftis F."/>
            <person name="Sallet E."/>
            <person name="Schiex T."/>
            <person name="Thomas J."/>
            <person name="Vandecasteele C."/>
            <person name="Vares D."/>
            <person name="Vear F."/>
            <person name="Vautrin S."/>
            <person name="Crespi M."/>
            <person name="Mangin B."/>
            <person name="Burke J.M."/>
            <person name="Salse J."/>
            <person name="Munos S."/>
            <person name="Vincourt P."/>
            <person name="Rieseberg L.H."/>
            <person name="Langlade N.B."/>
        </authorList>
    </citation>
    <scope>NUCLEOTIDE SEQUENCE</scope>
    <source>
        <tissue evidence="2">Leaves</tissue>
    </source>
</reference>
<name>A0A9K3NQ53_HELAN</name>
<dbReference type="EMBL" id="MNCJ02000320">
    <property type="protein sequence ID" value="KAF5807383.1"/>
    <property type="molecule type" value="Genomic_DNA"/>
</dbReference>
<keyword evidence="1" id="KW-0812">Transmembrane</keyword>
<protein>
    <submittedName>
        <fullName evidence="2">Uncharacterized protein</fullName>
    </submittedName>
</protein>
<organism evidence="2 3">
    <name type="scientific">Helianthus annuus</name>
    <name type="common">Common sunflower</name>
    <dbReference type="NCBI Taxonomy" id="4232"/>
    <lineage>
        <taxon>Eukaryota</taxon>
        <taxon>Viridiplantae</taxon>
        <taxon>Streptophyta</taxon>
        <taxon>Embryophyta</taxon>
        <taxon>Tracheophyta</taxon>
        <taxon>Spermatophyta</taxon>
        <taxon>Magnoliopsida</taxon>
        <taxon>eudicotyledons</taxon>
        <taxon>Gunneridae</taxon>
        <taxon>Pentapetalae</taxon>
        <taxon>asterids</taxon>
        <taxon>campanulids</taxon>
        <taxon>Asterales</taxon>
        <taxon>Asteraceae</taxon>
        <taxon>Asteroideae</taxon>
        <taxon>Heliantheae alliance</taxon>
        <taxon>Heliantheae</taxon>
        <taxon>Helianthus</taxon>
    </lineage>
</organism>
<dbReference type="Gramene" id="mRNA:HanXRQr2_Chr05g0233021">
    <property type="protein sequence ID" value="mRNA:HanXRQr2_Chr05g0233021"/>
    <property type="gene ID" value="HanXRQr2_Chr05g0233021"/>
</dbReference>
<evidence type="ECO:0000256" key="1">
    <source>
        <dbReference type="SAM" id="Phobius"/>
    </source>
</evidence>
<comment type="caution">
    <text evidence="2">The sequence shown here is derived from an EMBL/GenBank/DDBJ whole genome shotgun (WGS) entry which is preliminary data.</text>
</comment>
<accession>A0A9K3NQ53</accession>
<gene>
    <name evidence="2" type="ORF">HanXRQr2_Chr05g0233021</name>
</gene>
<keyword evidence="1" id="KW-1133">Transmembrane helix</keyword>
<reference evidence="2" key="2">
    <citation type="submission" date="2020-06" db="EMBL/GenBank/DDBJ databases">
        <title>Helianthus annuus Genome sequencing and assembly Release 2.</title>
        <authorList>
            <person name="Gouzy J."/>
            <person name="Langlade N."/>
            <person name="Munos S."/>
        </authorList>
    </citation>
    <scope>NUCLEOTIDE SEQUENCE</scope>
    <source>
        <tissue evidence="2">Leaves</tissue>
    </source>
</reference>
<proteinExistence type="predicted"/>
<dbReference type="Proteomes" id="UP000215914">
    <property type="component" value="Unassembled WGS sequence"/>
</dbReference>